<dbReference type="Gene3D" id="3.40.50.1820">
    <property type="entry name" value="alpha/beta hydrolase"/>
    <property type="match status" value="1"/>
</dbReference>
<accession>A0AAF0DI75</accession>
<keyword evidence="4" id="KW-1185">Reference proteome</keyword>
<gene>
    <name evidence="3" type="ORF">PRK78_003494</name>
</gene>
<name>A0AAF0DI75_9EURO</name>
<dbReference type="PANTHER" id="PTHR43248:SF2">
    <property type="entry name" value="PROLYL AMINOPEPTIDASE"/>
    <property type="match status" value="1"/>
</dbReference>
<dbReference type="InterPro" id="IPR051601">
    <property type="entry name" value="Serine_prot/Carboxylest_S33"/>
</dbReference>
<comment type="similarity">
    <text evidence="1">Belongs to the peptidase S33 family.</text>
</comment>
<dbReference type="EMBL" id="CP120628">
    <property type="protein sequence ID" value="WEW58027.1"/>
    <property type="molecule type" value="Genomic_DNA"/>
</dbReference>
<evidence type="ECO:0000256" key="1">
    <source>
        <dbReference type="ARBA" id="ARBA00010088"/>
    </source>
</evidence>
<dbReference type="GO" id="GO:0004177">
    <property type="term" value="F:aminopeptidase activity"/>
    <property type="evidence" value="ECO:0007669"/>
    <property type="project" value="UniProtKB-KW"/>
</dbReference>
<sequence length="448" mass="51263">MAVATLISKRLKDVSGSMVLFSIFPSLTLNIEKLFWLRILKVAELLLEVPVDYRRPSEAKIRLFARSVQRRSSSAEIEPEERQLPWLVYLQGGPGIGCSQPQDIGWVGPFLDRGYQGNAIKQAEYLRKFRADSIIRDCEAVRMCLTADYPLDKKKWSVLGQSFGGFCAISYLSKFPQGLREVFTTGGLPPLVTNPDPVLEKTYGKLQERNRAYYEKFPEDAERVKTILCHLQQNNVKVPDGGVLTPERFLSLGISFGMRGGFDYVHDIVLRCSNDLDAFKFLTRPTISMVDCASTFDNNILYAVMHESIYCQRAASNWCADRVIQKLPNFRIHENPDEIFFTGEMVYKHLFESSAELRQIKEAADIIASYDDWPELYDKEQLAKNEVPVYSATYVDDMYVHYDLARDTAAAIKNCKHFITNTMYHNALRANTEELLKQLFAMRDDTID</sequence>
<dbReference type="PANTHER" id="PTHR43248">
    <property type="entry name" value="2-SUCCINYL-6-HYDROXY-2,4-CYCLOHEXADIENE-1-CARBOXYLATE SYNTHASE"/>
    <property type="match status" value="1"/>
</dbReference>
<protein>
    <submittedName>
        <fullName evidence="3">Prolyl aminopeptidase</fullName>
        <ecNumber evidence="3">3.4.11.5</ecNumber>
    </submittedName>
</protein>
<dbReference type="AlphaFoldDB" id="A0AAF0DI75"/>
<dbReference type="EC" id="3.4.11.5" evidence="3"/>
<dbReference type="SUPFAM" id="SSF53474">
    <property type="entry name" value="alpha/beta-Hydrolases"/>
    <property type="match status" value="1"/>
</dbReference>
<dbReference type="InterPro" id="IPR029058">
    <property type="entry name" value="AB_hydrolase_fold"/>
</dbReference>
<keyword evidence="3" id="KW-0031">Aminopeptidase</keyword>
<keyword evidence="3" id="KW-0645">Protease</keyword>
<evidence type="ECO:0000313" key="4">
    <source>
        <dbReference type="Proteomes" id="UP001219355"/>
    </source>
</evidence>
<evidence type="ECO:0000313" key="3">
    <source>
        <dbReference type="EMBL" id="WEW58027.1"/>
    </source>
</evidence>
<dbReference type="Proteomes" id="UP001219355">
    <property type="component" value="Chromosome 2"/>
</dbReference>
<organism evidence="3 4">
    <name type="scientific">Emydomyces testavorans</name>
    <dbReference type="NCBI Taxonomy" id="2070801"/>
    <lineage>
        <taxon>Eukaryota</taxon>
        <taxon>Fungi</taxon>
        <taxon>Dikarya</taxon>
        <taxon>Ascomycota</taxon>
        <taxon>Pezizomycotina</taxon>
        <taxon>Eurotiomycetes</taxon>
        <taxon>Eurotiomycetidae</taxon>
        <taxon>Onygenales</taxon>
        <taxon>Nannizziopsiaceae</taxon>
        <taxon>Emydomyces</taxon>
    </lineage>
</organism>
<evidence type="ECO:0000256" key="2">
    <source>
        <dbReference type="ARBA" id="ARBA00022801"/>
    </source>
</evidence>
<reference evidence="3" key="1">
    <citation type="submission" date="2023-03" db="EMBL/GenBank/DDBJ databases">
        <title>Emydomyces testavorans Genome Sequence.</title>
        <authorList>
            <person name="Hoyer L."/>
        </authorList>
    </citation>
    <scope>NUCLEOTIDE SEQUENCE</scope>
    <source>
        <strain evidence="3">16-2883</strain>
    </source>
</reference>
<proteinExistence type="inferred from homology"/>
<keyword evidence="2 3" id="KW-0378">Hydrolase</keyword>